<name>A0AAV7TRB3_PLEWA</name>
<evidence type="ECO:0000313" key="3">
    <source>
        <dbReference type="Proteomes" id="UP001066276"/>
    </source>
</evidence>
<dbReference type="Proteomes" id="UP001066276">
    <property type="component" value="Chromosome 3_2"/>
</dbReference>
<accession>A0AAV7TRB3</accession>
<comment type="caution">
    <text evidence="2">The sequence shown here is derived from an EMBL/GenBank/DDBJ whole genome shotgun (WGS) entry which is preliminary data.</text>
</comment>
<organism evidence="2 3">
    <name type="scientific">Pleurodeles waltl</name>
    <name type="common">Iberian ribbed newt</name>
    <dbReference type="NCBI Taxonomy" id="8319"/>
    <lineage>
        <taxon>Eukaryota</taxon>
        <taxon>Metazoa</taxon>
        <taxon>Chordata</taxon>
        <taxon>Craniata</taxon>
        <taxon>Vertebrata</taxon>
        <taxon>Euteleostomi</taxon>
        <taxon>Amphibia</taxon>
        <taxon>Batrachia</taxon>
        <taxon>Caudata</taxon>
        <taxon>Salamandroidea</taxon>
        <taxon>Salamandridae</taxon>
        <taxon>Pleurodelinae</taxon>
        <taxon>Pleurodeles</taxon>
    </lineage>
</organism>
<keyword evidence="3" id="KW-1185">Reference proteome</keyword>
<evidence type="ECO:0000313" key="2">
    <source>
        <dbReference type="EMBL" id="KAJ1178755.1"/>
    </source>
</evidence>
<gene>
    <name evidence="2" type="ORF">NDU88_003997</name>
</gene>
<proteinExistence type="predicted"/>
<sequence length="168" mass="18358">MLELYLCALAEDGLPLALQESLIVSLLKPDKNPLKTLRNPALSQTIRPPRTLLRRFWARLEADRSLVDHAATPFPVSGGLGYRPCWGMAGEDGAVLVTGGGRLCSRREHSPPFELLPRPWLTENHIAGHLPPHQRDTTSSDVGGGAPGHANEASWNEGPWAQIRYSTA</sequence>
<dbReference type="EMBL" id="JANPWB010000006">
    <property type="protein sequence ID" value="KAJ1178755.1"/>
    <property type="molecule type" value="Genomic_DNA"/>
</dbReference>
<dbReference type="AlphaFoldDB" id="A0AAV7TRB3"/>
<feature type="region of interest" description="Disordered" evidence="1">
    <location>
        <begin position="125"/>
        <end position="158"/>
    </location>
</feature>
<reference evidence="2" key="1">
    <citation type="journal article" date="2022" name="bioRxiv">
        <title>Sequencing and chromosome-scale assembly of the giantPleurodeles waltlgenome.</title>
        <authorList>
            <person name="Brown T."/>
            <person name="Elewa A."/>
            <person name="Iarovenko S."/>
            <person name="Subramanian E."/>
            <person name="Araus A.J."/>
            <person name="Petzold A."/>
            <person name="Susuki M."/>
            <person name="Suzuki K.-i.T."/>
            <person name="Hayashi T."/>
            <person name="Toyoda A."/>
            <person name="Oliveira C."/>
            <person name="Osipova E."/>
            <person name="Leigh N.D."/>
            <person name="Simon A."/>
            <person name="Yun M.H."/>
        </authorList>
    </citation>
    <scope>NUCLEOTIDE SEQUENCE</scope>
    <source>
        <strain evidence="2">20211129_DDA</strain>
        <tissue evidence="2">Liver</tissue>
    </source>
</reference>
<evidence type="ECO:0000256" key="1">
    <source>
        <dbReference type="SAM" id="MobiDB-lite"/>
    </source>
</evidence>
<protein>
    <submittedName>
        <fullName evidence="2">Uncharacterized protein</fullName>
    </submittedName>
</protein>